<name>T0LCZ8_COLGC</name>
<accession>T0LCZ8</accession>
<dbReference type="EMBL" id="AMYD01003492">
    <property type="protein sequence ID" value="EQB46205.1"/>
    <property type="molecule type" value="Genomic_DNA"/>
</dbReference>
<dbReference type="Proteomes" id="UP000015530">
    <property type="component" value="Unassembled WGS sequence"/>
</dbReference>
<protein>
    <submittedName>
        <fullName evidence="1">Uncharacterized protein</fullName>
    </submittedName>
</protein>
<evidence type="ECO:0000313" key="1">
    <source>
        <dbReference type="EMBL" id="EQB46205.1"/>
    </source>
</evidence>
<reference evidence="2" key="1">
    <citation type="journal article" date="2013" name="Mol. Plant Microbe Interact.">
        <title>Global aspects of pacC regulation of pathogenicity genes in Colletotrichum gloeosporioides as revealed by transcriptome analysis.</title>
        <authorList>
            <person name="Alkan N."/>
            <person name="Meng X."/>
            <person name="Friedlander G."/>
            <person name="Reuveni E."/>
            <person name="Sukno S."/>
            <person name="Sherman A."/>
            <person name="Thon M."/>
            <person name="Fluhr R."/>
            <person name="Prusky D."/>
        </authorList>
    </citation>
    <scope>NUCLEOTIDE SEQUENCE [LARGE SCALE GENOMIC DNA]</scope>
    <source>
        <strain evidence="2">Cg-14</strain>
    </source>
</reference>
<sequence>MKQNEEGEHHVKTTH</sequence>
<comment type="caution">
    <text evidence="1">The sequence shown here is derived from an EMBL/GenBank/DDBJ whole genome shotgun (WGS) entry which is preliminary data.</text>
</comment>
<dbReference type="HOGENOM" id="CLU_3434140_0_0_1"/>
<proteinExistence type="predicted"/>
<organism evidence="1 2">
    <name type="scientific">Colletotrichum gloeosporioides (strain Cg-14)</name>
    <name type="common">Anthracnose fungus</name>
    <name type="synonym">Glomerella cingulata</name>
    <dbReference type="NCBI Taxonomy" id="1237896"/>
    <lineage>
        <taxon>Eukaryota</taxon>
        <taxon>Fungi</taxon>
        <taxon>Dikarya</taxon>
        <taxon>Ascomycota</taxon>
        <taxon>Pezizomycotina</taxon>
        <taxon>Sordariomycetes</taxon>
        <taxon>Hypocreomycetidae</taxon>
        <taxon>Glomerellales</taxon>
        <taxon>Glomerellaceae</taxon>
        <taxon>Colletotrichum</taxon>
        <taxon>Colletotrichum gloeosporioides species complex</taxon>
    </lineage>
</organism>
<evidence type="ECO:0000313" key="2">
    <source>
        <dbReference type="Proteomes" id="UP000015530"/>
    </source>
</evidence>
<gene>
    <name evidence="1" type="ORF">CGLO_14760</name>
</gene>